<name>A0A7S3LLT7_9STRA</name>
<dbReference type="InterPro" id="IPR008166">
    <property type="entry name" value="Glyco_transf_92"/>
</dbReference>
<dbReference type="PANTHER" id="PTHR21461:SF69">
    <property type="entry name" value="GLYCOSYLTRANSFERASE FAMILY 92 PROTEIN"/>
    <property type="match status" value="1"/>
</dbReference>
<keyword evidence="5 8" id="KW-0812">Transmembrane</keyword>
<keyword evidence="4" id="KW-0808">Transferase</keyword>
<evidence type="ECO:0000256" key="6">
    <source>
        <dbReference type="ARBA" id="ARBA00022989"/>
    </source>
</evidence>
<dbReference type="AlphaFoldDB" id="A0A7S3LLT7"/>
<proteinExistence type="inferred from homology"/>
<evidence type="ECO:0000313" key="9">
    <source>
        <dbReference type="EMBL" id="CAE0434565.1"/>
    </source>
</evidence>
<sequence>MACRISTRTAFGRFTLSAVASVILATTFLLFESYEESFESNFKTSEDGNFDLPLNELFSIHNNASVVSVKKTLTISNEHQDIIGAEVNFQYNLSAYPLLVSTFKDAKTKEAFFLFTGCSRKNRYDHKRHSKLQAQLFEADDNHISAQVIWTSESLPIDCPFYRVDREQYIVTCRNVNNNKQAKLVTILLSSDVVETYKNVPLLYERSKQRHVQVRSCPLYGMRFDTSERLNNWLTYHYSVGIDHFRVYHRGVWPNRWPLDIEIIHKWISSGIVDIVPAFPGFGEMAKESVGTECHMDALMYMDCLLFSKGYADWIVVNQQDEYLRPLGKTKLKKLLKETPLSVSGLAFVTYDWNATLDTKTLVNVFNRSDVLRSGIPHAVIWGFLYRPTDLLGIGAQGPAEVEENHLFRLMDWETEFCCEHFTSHPDPGCFKVGKRTIPFEGVYNHSKYRNEAMNLGELVDMNEKMKDLDKEVTVTCQKDPLWTKYGKEIGLV</sequence>
<gene>
    <name evidence="9" type="ORF">ASTO00021_LOCUS4861</name>
</gene>
<dbReference type="EMBL" id="HBIN01006651">
    <property type="protein sequence ID" value="CAE0434565.1"/>
    <property type="molecule type" value="Transcribed_RNA"/>
</dbReference>
<evidence type="ECO:0008006" key="10">
    <source>
        <dbReference type="Google" id="ProtNLM"/>
    </source>
</evidence>
<comment type="similarity">
    <text evidence="2">Belongs to the glycosyltransferase 92 family.</text>
</comment>
<keyword evidence="3" id="KW-0328">Glycosyltransferase</keyword>
<evidence type="ECO:0000256" key="4">
    <source>
        <dbReference type="ARBA" id="ARBA00022679"/>
    </source>
</evidence>
<keyword evidence="7 8" id="KW-0472">Membrane</keyword>
<keyword evidence="6 8" id="KW-1133">Transmembrane helix</keyword>
<dbReference type="GO" id="GO:0016757">
    <property type="term" value="F:glycosyltransferase activity"/>
    <property type="evidence" value="ECO:0007669"/>
    <property type="project" value="UniProtKB-KW"/>
</dbReference>
<evidence type="ECO:0000256" key="5">
    <source>
        <dbReference type="ARBA" id="ARBA00022692"/>
    </source>
</evidence>
<feature type="transmembrane region" description="Helical" evidence="8">
    <location>
        <begin position="12"/>
        <end position="31"/>
    </location>
</feature>
<evidence type="ECO:0000256" key="8">
    <source>
        <dbReference type="SAM" id="Phobius"/>
    </source>
</evidence>
<accession>A0A7S3LLT7</accession>
<evidence type="ECO:0000256" key="7">
    <source>
        <dbReference type="ARBA" id="ARBA00023136"/>
    </source>
</evidence>
<evidence type="ECO:0000256" key="2">
    <source>
        <dbReference type="ARBA" id="ARBA00007647"/>
    </source>
</evidence>
<evidence type="ECO:0000256" key="3">
    <source>
        <dbReference type="ARBA" id="ARBA00022676"/>
    </source>
</evidence>
<organism evidence="9">
    <name type="scientific">Aplanochytrium stocchinoi</name>
    <dbReference type="NCBI Taxonomy" id="215587"/>
    <lineage>
        <taxon>Eukaryota</taxon>
        <taxon>Sar</taxon>
        <taxon>Stramenopiles</taxon>
        <taxon>Bigyra</taxon>
        <taxon>Labyrinthulomycetes</taxon>
        <taxon>Thraustochytrida</taxon>
        <taxon>Thraustochytriidae</taxon>
        <taxon>Aplanochytrium</taxon>
    </lineage>
</organism>
<protein>
    <recommendedName>
        <fullName evidence="10">Glycosyltransferase family 92 protein</fullName>
    </recommendedName>
</protein>
<dbReference type="GO" id="GO:0016020">
    <property type="term" value="C:membrane"/>
    <property type="evidence" value="ECO:0007669"/>
    <property type="project" value="UniProtKB-SubCell"/>
</dbReference>
<comment type="subcellular location">
    <subcellularLocation>
        <location evidence="1">Membrane</location>
        <topology evidence="1">Single-pass membrane protein</topology>
    </subcellularLocation>
</comment>
<evidence type="ECO:0000256" key="1">
    <source>
        <dbReference type="ARBA" id="ARBA00004167"/>
    </source>
</evidence>
<reference evidence="9" key="1">
    <citation type="submission" date="2021-01" db="EMBL/GenBank/DDBJ databases">
        <authorList>
            <person name="Corre E."/>
            <person name="Pelletier E."/>
            <person name="Niang G."/>
            <person name="Scheremetjew M."/>
            <person name="Finn R."/>
            <person name="Kale V."/>
            <person name="Holt S."/>
            <person name="Cochrane G."/>
            <person name="Meng A."/>
            <person name="Brown T."/>
            <person name="Cohen L."/>
        </authorList>
    </citation>
    <scope>NUCLEOTIDE SEQUENCE</scope>
    <source>
        <strain evidence="9">GSBS06</strain>
    </source>
</reference>
<dbReference type="GO" id="GO:0005737">
    <property type="term" value="C:cytoplasm"/>
    <property type="evidence" value="ECO:0007669"/>
    <property type="project" value="TreeGrafter"/>
</dbReference>
<dbReference type="Pfam" id="PF01697">
    <property type="entry name" value="Glyco_transf_92"/>
    <property type="match status" value="1"/>
</dbReference>
<dbReference type="PANTHER" id="PTHR21461">
    <property type="entry name" value="GLYCOSYLTRANSFERASE FAMILY 92 PROTEIN"/>
    <property type="match status" value="1"/>
</dbReference>